<gene>
    <name evidence="1" type="ORF">SMRZ_LOCUS7394</name>
</gene>
<accession>A0A183LUB9</accession>
<protein>
    <submittedName>
        <fullName evidence="1">Uncharacterized protein</fullName>
    </submittedName>
</protein>
<reference evidence="1 2" key="1">
    <citation type="submission" date="2018-11" db="EMBL/GenBank/DDBJ databases">
        <authorList>
            <consortium name="Pathogen Informatics"/>
        </authorList>
    </citation>
    <scope>NUCLEOTIDE SEQUENCE [LARGE SCALE GENOMIC DNA]</scope>
    <source>
        <strain evidence="1 2">Zambia</strain>
    </source>
</reference>
<evidence type="ECO:0000313" key="1">
    <source>
        <dbReference type="EMBL" id="VDO76114.1"/>
    </source>
</evidence>
<dbReference type="AlphaFoldDB" id="A0A183LUB9"/>
<keyword evidence="2" id="KW-1185">Reference proteome</keyword>
<sequence length="208" mass="24206">MENREFQVLCNNIRNFLNNLTTELKSININEQNINLSENHLNTITSIREKLRSYQPKLLELSDRADRICRASSTAALTMNQIFMTHSSQLDINDSVNTPVFTGYDHQNQLSINQNEINNLQTETIGSKAKRQLNEFRNEFNEINQQITEKVFDSIDRITLWKLRRYYGVPEKAVNIIWNSYDGFNCKIVHGRQLTDTFDVNTGVRQGC</sequence>
<evidence type="ECO:0000313" key="2">
    <source>
        <dbReference type="Proteomes" id="UP000277204"/>
    </source>
</evidence>
<organism evidence="1 2">
    <name type="scientific">Schistosoma margrebowiei</name>
    <dbReference type="NCBI Taxonomy" id="48269"/>
    <lineage>
        <taxon>Eukaryota</taxon>
        <taxon>Metazoa</taxon>
        <taxon>Spiralia</taxon>
        <taxon>Lophotrochozoa</taxon>
        <taxon>Platyhelminthes</taxon>
        <taxon>Trematoda</taxon>
        <taxon>Digenea</taxon>
        <taxon>Strigeidida</taxon>
        <taxon>Schistosomatoidea</taxon>
        <taxon>Schistosomatidae</taxon>
        <taxon>Schistosoma</taxon>
    </lineage>
</organism>
<proteinExistence type="predicted"/>
<dbReference type="EMBL" id="UZAI01002976">
    <property type="protein sequence ID" value="VDO76114.1"/>
    <property type="molecule type" value="Genomic_DNA"/>
</dbReference>
<name>A0A183LUB9_9TREM</name>
<dbReference type="Proteomes" id="UP000277204">
    <property type="component" value="Unassembled WGS sequence"/>
</dbReference>